<proteinExistence type="predicted"/>
<keyword evidence="2" id="KW-1185">Reference proteome</keyword>
<evidence type="ECO:0000313" key="2">
    <source>
        <dbReference type="Proteomes" id="UP001187192"/>
    </source>
</evidence>
<protein>
    <submittedName>
        <fullName evidence="1">Uncharacterized protein</fullName>
    </submittedName>
</protein>
<reference evidence="1" key="1">
    <citation type="submission" date="2023-07" db="EMBL/GenBank/DDBJ databases">
        <title>draft genome sequence of fig (Ficus carica).</title>
        <authorList>
            <person name="Takahashi T."/>
            <person name="Nishimura K."/>
        </authorList>
    </citation>
    <scope>NUCLEOTIDE SEQUENCE</scope>
</reference>
<gene>
    <name evidence="1" type="ORF">TIFTF001_015177</name>
</gene>
<dbReference type="Gramene" id="FCD_00018074-RA">
    <property type="protein sequence ID" value="FCD_00018074-RA:cds"/>
    <property type="gene ID" value="FCD_00018074"/>
</dbReference>
<dbReference type="Proteomes" id="UP001187192">
    <property type="component" value="Unassembled WGS sequence"/>
</dbReference>
<comment type="caution">
    <text evidence="1">The sequence shown here is derived from an EMBL/GenBank/DDBJ whole genome shotgun (WGS) entry which is preliminary data.</text>
</comment>
<sequence>MDSSYPSLIDNGVSHKPIRVVGGGDQLDVQPRFVEAPPFVIPLAKA</sequence>
<dbReference type="EMBL" id="BTGU01000021">
    <property type="protein sequence ID" value="GMN45979.1"/>
    <property type="molecule type" value="Genomic_DNA"/>
</dbReference>
<evidence type="ECO:0000313" key="1">
    <source>
        <dbReference type="EMBL" id="GMN45979.1"/>
    </source>
</evidence>
<organism evidence="1 2">
    <name type="scientific">Ficus carica</name>
    <name type="common">Common fig</name>
    <dbReference type="NCBI Taxonomy" id="3494"/>
    <lineage>
        <taxon>Eukaryota</taxon>
        <taxon>Viridiplantae</taxon>
        <taxon>Streptophyta</taxon>
        <taxon>Embryophyta</taxon>
        <taxon>Tracheophyta</taxon>
        <taxon>Spermatophyta</taxon>
        <taxon>Magnoliopsida</taxon>
        <taxon>eudicotyledons</taxon>
        <taxon>Gunneridae</taxon>
        <taxon>Pentapetalae</taxon>
        <taxon>rosids</taxon>
        <taxon>fabids</taxon>
        <taxon>Rosales</taxon>
        <taxon>Moraceae</taxon>
        <taxon>Ficeae</taxon>
        <taxon>Ficus</taxon>
    </lineage>
</organism>
<dbReference type="AlphaFoldDB" id="A0AA88A566"/>
<name>A0AA88A566_FICCA</name>
<accession>A0AA88A566</accession>